<accession>A0AA37VDE4</accession>
<dbReference type="AlphaFoldDB" id="A0AA37VDE4"/>
<feature type="signal peptide" evidence="1">
    <location>
        <begin position="1"/>
        <end position="29"/>
    </location>
</feature>
<comment type="caution">
    <text evidence="2">The sequence shown here is derived from an EMBL/GenBank/DDBJ whole genome shotgun (WGS) entry which is preliminary data.</text>
</comment>
<gene>
    <name evidence="2" type="ORF">rosag_00470</name>
</gene>
<dbReference type="Proteomes" id="UP001161325">
    <property type="component" value="Unassembled WGS sequence"/>
</dbReference>
<keyword evidence="1" id="KW-0732">Signal</keyword>
<dbReference type="InterPro" id="IPR025673">
    <property type="entry name" value="PCYCGC"/>
</dbReference>
<name>A0AA37VDE4_9BACT</name>
<dbReference type="Pfam" id="PF13798">
    <property type="entry name" value="PCYCGC"/>
    <property type="match status" value="1"/>
</dbReference>
<evidence type="ECO:0000256" key="1">
    <source>
        <dbReference type="SAM" id="SignalP"/>
    </source>
</evidence>
<dbReference type="RefSeq" id="WP_284347970.1">
    <property type="nucleotide sequence ID" value="NZ_BRXS01000001.1"/>
</dbReference>
<sequence length="155" mass="16849">MSLSHTALTRRAALAALVTAAAMPRDALASIAREPVKHPDPRPGITAERVLAEADVPEKYRDAYRAARDYPQVLDGIFCHCNCAEHRGLRSLLSCYEGTMPQSCGICTGEARTARRLHEKGRSLAEIRAAIDEQFCGRSCRASDTTPDHGVHAGH</sequence>
<feature type="chain" id="PRO_5041400043" evidence="1">
    <location>
        <begin position="30"/>
        <end position="155"/>
    </location>
</feature>
<keyword evidence="3" id="KW-1185">Reference proteome</keyword>
<reference evidence="2" key="1">
    <citation type="submission" date="2022-08" db="EMBL/GenBank/DDBJ databases">
        <title>Draft genome sequencing of Roseisolibacter agri AW1220.</title>
        <authorList>
            <person name="Tobiishi Y."/>
            <person name="Tonouchi A."/>
        </authorList>
    </citation>
    <scope>NUCLEOTIDE SEQUENCE</scope>
    <source>
        <strain evidence="2">AW1220</strain>
    </source>
</reference>
<organism evidence="2 3">
    <name type="scientific">Roseisolibacter agri</name>
    <dbReference type="NCBI Taxonomy" id="2014610"/>
    <lineage>
        <taxon>Bacteria</taxon>
        <taxon>Pseudomonadati</taxon>
        <taxon>Gemmatimonadota</taxon>
        <taxon>Gemmatimonadia</taxon>
        <taxon>Gemmatimonadales</taxon>
        <taxon>Gemmatimonadaceae</taxon>
        <taxon>Roseisolibacter</taxon>
    </lineage>
</organism>
<evidence type="ECO:0000313" key="2">
    <source>
        <dbReference type="EMBL" id="GLC23534.1"/>
    </source>
</evidence>
<dbReference type="EMBL" id="BRXS01000001">
    <property type="protein sequence ID" value="GLC23534.1"/>
    <property type="molecule type" value="Genomic_DNA"/>
</dbReference>
<protein>
    <submittedName>
        <fullName evidence="2">Uncharacterized protein</fullName>
    </submittedName>
</protein>
<evidence type="ECO:0000313" key="3">
    <source>
        <dbReference type="Proteomes" id="UP001161325"/>
    </source>
</evidence>
<proteinExistence type="predicted"/>